<dbReference type="Proteomes" id="UP000642748">
    <property type="component" value="Unassembled WGS sequence"/>
</dbReference>
<feature type="transmembrane region" description="Helical" evidence="8">
    <location>
        <begin position="331"/>
        <end position="357"/>
    </location>
</feature>
<evidence type="ECO:0000256" key="2">
    <source>
        <dbReference type="ARBA" id="ARBA00010157"/>
    </source>
</evidence>
<keyword evidence="4 8" id="KW-0812">Transmembrane</keyword>
<comment type="similarity">
    <text evidence="2">Belongs to the resistance-nodulation-cell division (RND) (TC 2.A.6) family. MmpL subfamily.</text>
</comment>
<feature type="region of interest" description="Disordered" evidence="7">
    <location>
        <begin position="1"/>
        <end position="35"/>
    </location>
</feature>
<comment type="subcellular location">
    <subcellularLocation>
        <location evidence="1">Cell membrane</location>
        <topology evidence="1">Multi-pass membrane protein</topology>
    </subcellularLocation>
</comment>
<feature type="transmembrane region" description="Helical" evidence="8">
    <location>
        <begin position="595"/>
        <end position="616"/>
    </location>
</feature>
<sequence length="750" mass="77527">MNVPTHPPIDKHTAAGGGSRTGPGHTGPSRTGPGSALGRLARVCYRRRWLVLPLWIVGAAAVLFVGFRFAAAADNDFSGGGSGSGRAQAVLEQHFPGETGDTLTLAVRADAGVRDPSVRPRVQAMLDRLGQAPDLSVAGSPYDVPGQISTDGRTAFATVRSTQTEIPVSTTEDLMAAARSASGQGVTFALGGDSVTTVETPYGGPSEGFGALAAMIVILISFGSLLAMGLPLLTALFGIGTGLAGVELLGHLLPAPSFTPVVSSLIGLGVGIDYALFIVTRYRESLHDGADPEEATVTAISTAGRSVLFAGSTVVIAMMGLFVMQQKLLNATAVAASVTVLMTMVTAITLLPALLGFTGRNIDRLRLPYLGRTATRSPLAERWARTIQRRPITGLVVGAVVMLTLAVPALSMRLSFEDSSTAPHTTMAYTSHRLLSQGFGAGYDAPLVVVADLPAGGAAAGNGANPGGGSDQPDRSALAPVARAVAGTAGVAAVTPVRTSTDGQAAEFIAFPATGTQDAATPALVHRLRDTVIPRASAGTGLRVYVGGPNAGIIDFADAVSTRLPWLVAVVIGLSLLLLLVLVRSVVIAVKAALMTLLSTGAAYGVLTAVVQWGWLGHVLGFPQGMPITTWVPLFIFPILFGLSTDYEVFLISRIREEYDAGHSTAEAVARGLSHTARVITAAAAIMVLVFLTVLLGNDMAVKQFGLGLAVAVLLDATVVRMVLVPALMELLGAANWWLPRWLARLLPSA</sequence>
<feature type="transmembrane region" description="Helical" evidence="8">
    <location>
        <begin position="718"/>
        <end position="739"/>
    </location>
</feature>
<dbReference type="InterPro" id="IPR050545">
    <property type="entry name" value="Mycobact_MmpL"/>
</dbReference>
<evidence type="ECO:0000256" key="4">
    <source>
        <dbReference type="ARBA" id="ARBA00022692"/>
    </source>
</evidence>
<evidence type="ECO:0000256" key="1">
    <source>
        <dbReference type="ARBA" id="ARBA00004651"/>
    </source>
</evidence>
<evidence type="ECO:0000256" key="8">
    <source>
        <dbReference type="SAM" id="Phobius"/>
    </source>
</evidence>
<dbReference type="PROSITE" id="PS50156">
    <property type="entry name" value="SSD"/>
    <property type="match status" value="1"/>
</dbReference>
<protein>
    <submittedName>
        <fullName evidence="10">Membrane protein</fullName>
    </submittedName>
</protein>
<organism evidence="10 11">
    <name type="scientific">Rugosimonospora africana</name>
    <dbReference type="NCBI Taxonomy" id="556532"/>
    <lineage>
        <taxon>Bacteria</taxon>
        <taxon>Bacillati</taxon>
        <taxon>Actinomycetota</taxon>
        <taxon>Actinomycetes</taxon>
        <taxon>Micromonosporales</taxon>
        <taxon>Micromonosporaceae</taxon>
        <taxon>Rugosimonospora</taxon>
    </lineage>
</organism>
<name>A0A8J3VUA6_9ACTN</name>
<keyword evidence="5 8" id="KW-1133">Transmembrane helix</keyword>
<dbReference type="RefSeq" id="WP_203922295.1">
    <property type="nucleotide sequence ID" value="NZ_BONZ01000072.1"/>
</dbReference>
<keyword evidence="3" id="KW-1003">Cell membrane</keyword>
<dbReference type="GO" id="GO:0005886">
    <property type="term" value="C:plasma membrane"/>
    <property type="evidence" value="ECO:0007669"/>
    <property type="project" value="UniProtKB-SubCell"/>
</dbReference>
<feature type="transmembrane region" description="Helical" evidence="8">
    <location>
        <begin position="261"/>
        <end position="279"/>
    </location>
</feature>
<feature type="transmembrane region" description="Helical" evidence="8">
    <location>
        <begin position="628"/>
        <end position="647"/>
    </location>
</feature>
<dbReference type="InterPro" id="IPR004869">
    <property type="entry name" value="MMPL_dom"/>
</dbReference>
<reference evidence="10" key="1">
    <citation type="submission" date="2021-01" db="EMBL/GenBank/DDBJ databases">
        <title>Whole genome shotgun sequence of Rugosimonospora africana NBRC 104875.</title>
        <authorList>
            <person name="Komaki H."/>
            <person name="Tamura T."/>
        </authorList>
    </citation>
    <scope>NUCLEOTIDE SEQUENCE</scope>
    <source>
        <strain evidence="10">NBRC 104875</strain>
    </source>
</reference>
<proteinExistence type="inferred from homology"/>
<feature type="domain" description="SSD" evidence="9">
    <location>
        <begin position="232"/>
        <end position="357"/>
    </location>
</feature>
<dbReference type="InterPro" id="IPR000731">
    <property type="entry name" value="SSD"/>
</dbReference>
<feature type="transmembrane region" description="Helical" evidence="8">
    <location>
        <begin position="679"/>
        <end position="698"/>
    </location>
</feature>
<dbReference type="PANTHER" id="PTHR33406:SF11">
    <property type="entry name" value="MEMBRANE PROTEIN SCO6666-RELATED"/>
    <property type="match status" value="1"/>
</dbReference>
<evidence type="ECO:0000313" key="10">
    <source>
        <dbReference type="EMBL" id="GIH18789.1"/>
    </source>
</evidence>
<keyword evidence="6 8" id="KW-0472">Membrane</keyword>
<feature type="transmembrane region" description="Helical" evidence="8">
    <location>
        <begin position="307"/>
        <end position="325"/>
    </location>
</feature>
<dbReference type="Gene3D" id="1.20.1640.10">
    <property type="entry name" value="Multidrug efflux transporter AcrB transmembrane domain"/>
    <property type="match status" value="2"/>
</dbReference>
<evidence type="ECO:0000256" key="3">
    <source>
        <dbReference type="ARBA" id="ARBA00022475"/>
    </source>
</evidence>
<feature type="transmembrane region" description="Helical" evidence="8">
    <location>
        <begin position="392"/>
        <end position="411"/>
    </location>
</feature>
<dbReference type="SUPFAM" id="SSF82866">
    <property type="entry name" value="Multidrug efflux transporter AcrB transmembrane domain"/>
    <property type="match status" value="2"/>
</dbReference>
<feature type="transmembrane region" description="Helical" evidence="8">
    <location>
        <begin position="564"/>
        <end position="583"/>
    </location>
</feature>
<feature type="transmembrane region" description="Helical" evidence="8">
    <location>
        <begin position="49"/>
        <end position="71"/>
    </location>
</feature>
<dbReference type="PANTHER" id="PTHR33406">
    <property type="entry name" value="MEMBRANE PROTEIN MJ1562-RELATED"/>
    <property type="match status" value="1"/>
</dbReference>
<accession>A0A8J3VUA6</accession>
<evidence type="ECO:0000256" key="5">
    <source>
        <dbReference type="ARBA" id="ARBA00022989"/>
    </source>
</evidence>
<gene>
    <name evidence="10" type="ORF">Raf01_69610</name>
</gene>
<feature type="transmembrane region" description="Helical" evidence="8">
    <location>
        <begin position="209"/>
        <end position="228"/>
    </location>
</feature>
<dbReference type="Pfam" id="PF03176">
    <property type="entry name" value="MMPL"/>
    <property type="match status" value="2"/>
</dbReference>
<keyword evidence="11" id="KW-1185">Reference proteome</keyword>
<evidence type="ECO:0000259" key="9">
    <source>
        <dbReference type="PROSITE" id="PS50156"/>
    </source>
</evidence>
<evidence type="ECO:0000313" key="11">
    <source>
        <dbReference type="Proteomes" id="UP000642748"/>
    </source>
</evidence>
<evidence type="ECO:0000256" key="6">
    <source>
        <dbReference type="ARBA" id="ARBA00023136"/>
    </source>
</evidence>
<dbReference type="EMBL" id="BONZ01000072">
    <property type="protein sequence ID" value="GIH18789.1"/>
    <property type="molecule type" value="Genomic_DNA"/>
</dbReference>
<feature type="transmembrane region" description="Helical" evidence="8">
    <location>
        <begin position="235"/>
        <end position="255"/>
    </location>
</feature>
<feature type="compositionally biased region" description="Gly residues" evidence="7">
    <location>
        <begin position="15"/>
        <end position="25"/>
    </location>
</feature>
<comment type="caution">
    <text evidence="10">The sequence shown here is derived from an EMBL/GenBank/DDBJ whole genome shotgun (WGS) entry which is preliminary data.</text>
</comment>
<evidence type="ECO:0000256" key="7">
    <source>
        <dbReference type="SAM" id="MobiDB-lite"/>
    </source>
</evidence>
<dbReference type="AlphaFoldDB" id="A0A8J3VUA6"/>